<dbReference type="RefSeq" id="WP_209859284.1">
    <property type="nucleotide sequence ID" value="NZ_JAGGLD010000001.1"/>
</dbReference>
<name>A0ABS4JFB6_9BACL</name>
<comment type="caution">
    <text evidence="1">The sequence shown here is derived from an EMBL/GenBank/DDBJ whole genome shotgun (WGS) entry which is preliminary data.</text>
</comment>
<evidence type="ECO:0000313" key="1">
    <source>
        <dbReference type="EMBL" id="MBP1999765.1"/>
    </source>
</evidence>
<dbReference type="EMBL" id="JAGGLD010000001">
    <property type="protein sequence ID" value="MBP1999765.1"/>
    <property type="molecule type" value="Genomic_DNA"/>
</dbReference>
<protein>
    <recommendedName>
        <fullName evidence="3">Tail fiber protein</fullName>
    </recommendedName>
</protein>
<proteinExistence type="predicted"/>
<gene>
    <name evidence="1" type="ORF">J2Z69_000784</name>
</gene>
<organism evidence="1 2">
    <name type="scientific">Paenibacillus shirakamiensis</name>
    <dbReference type="NCBI Taxonomy" id="1265935"/>
    <lineage>
        <taxon>Bacteria</taxon>
        <taxon>Bacillati</taxon>
        <taxon>Bacillota</taxon>
        <taxon>Bacilli</taxon>
        <taxon>Bacillales</taxon>
        <taxon>Paenibacillaceae</taxon>
        <taxon>Paenibacillus</taxon>
    </lineage>
</organism>
<reference evidence="1 2" key="1">
    <citation type="submission" date="2021-03" db="EMBL/GenBank/DDBJ databases">
        <title>Genomic Encyclopedia of Type Strains, Phase IV (KMG-IV): sequencing the most valuable type-strain genomes for metagenomic binning, comparative biology and taxonomic classification.</title>
        <authorList>
            <person name="Goeker M."/>
        </authorList>
    </citation>
    <scope>NUCLEOTIDE SEQUENCE [LARGE SCALE GENOMIC DNA]</scope>
    <source>
        <strain evidence="1 2">DSM 26806</strain>
    </source>
</reference>
<evidence type="ECO:0008006" key="3">
    <source>
        <dbReference type="Google" id="ProtNLM"/>
    </source>
</evidence>
<keyword evidence="2" id="KW-1185">Reference proteome</keyword>
<dbReference type="Proteomes" id="UP001519288">
    <property type="component" value="Unassembled WGS sequence"/>
</dbReference>
<sequence>MSNRFLNLDGSKKISETYTQIPDAFDKVQTEIDANKQTADTHIATTNIHTTAAEKTKLAGIATAAGTDGSATDTVIGNRTLVDTEVPTVDTGSPTKLFGWLANRVKAITGKSSWRTAPALTLEDTKTHVDNVSIHTTATDKTKLAGIATGAEVNQNSFSTLNDILATVKSDILKFKGGTGITVTTNPSTKEVLITATGQSTPGAHGSSHNLNGADPIPDLVTLKGVVDGHTTDIQSALTKANAAETPTGAQDKVNSAKSAITADYIRQPAFIATTGTANAYTVTLNPAPSSLPDGFGITIVPHVTNGSVPTLNINGLGAIVLRDQKGIAYAAGKLLIGKPYTFRKVGTDFLADSAGGSGTALAGDVRAGMTAAVDSGDITGTLVTQSTVAQTVTPGNADIVKSSGIYDGSITIKGDPNLAAGNIKSGTTIFGVTGSLQPWTSAIGFNAGTTNETSIALPASATATIPLGSLNKAFGYYVNDNFAVLFLAGIRNDSGSIFSLSKGDTTYFSLALNGNSYAVTNGKMYSQIINFRLNGV</sequence>
<evidence type="ECO:0000313" key="2">
    <source>
        <dbReference type="Proteomes" id="UP001519288"/>
    </source>
</evidence>
<accession>A0ABS4JFB6</accession>